<dbReference type="GO" id="GO:0016747">
    <property type="term" value="F:acyltransferase activity, transferring groups other than amino-acyl groups"/>
    <property type="evidence" value="ECO:0007669"/>
    <property type="project" value="InterPro"/>
</dbReference>
<gene>
    <name evidence="3" type="ORF">SAMN05428998_11529</name>
</gene>
<proteinExistence type="predicted"/>
<dbReference type="AlphaFoldDB" id="A0A1Y6C5F4"/>
<dbReference type="Proteomes" id="UP000192917">
    <property type="component" value="Unassembled WGS sequence"/>
</dbReference>
<dbReference type="GO" id="GO:0016020">
    <property type="term" value="C:membrane"/>
    <property type="evidence" value="ECO:0007669"/>
    <property type="project" value="TreeGrafter"/>
</dbReference>
<keyword evidence="3" id="KW-0012">Acyltransferase</keyword>
<reference evidence="3 4" key="1">
    <citation type="submission" date="2017-04" db="EMBL/GenBank/DDBJ databases">
        <authorList>
            <person name="Afonso C.L."/>
            <person name="Miller P.J."/>
            <person name="Scott M.A."/>
            <person name="Spackman E."/>
            <person name="Goraichik I."/>
            <person name="Dimitrov K.M."/>
            <person name="Suarez D.L."/>
            <person name="Swayne D.E."/>
        </authorList>
    </citation>
    <scope>NUCLEOTIDE SEQUENCE [LARGE SCALE GENOMIC DNA]</scope>
    <source>
        <strain evidence="3 4">USBA 355</strain>
    </source>
</reference>
<evidence type="ECO:0000313" key="4">
    <source>
        <dbReference type="Proteomes" id="UP000192917"/>
    </source>
</evidence>
<keyword evidence="1" id="KW-1133">Transmembrane helix</keyword>
<evidence type="ECO:0000313" key="3">
    <source>
        <dbReference type="EMBL" id="SMF43086.1"/>
    </source>
</evidence>
<accession>A0A1Y6C5F4</accession>
<organism evidence="3 4">
    <name type="scientific">Tistlia consotensis USBA 355</name>
    <dbReference type="NCBI Taxonomy" id="560819"/>
    <lineage>
        <taxon>Bacteria</taxon>
        <taxon>Pseudomonadati</taxon>
        <taxon>Pseudomonadota</taxon>
        <taxon>Alphaproteobacteria</taxon>
        <taxon>Rhodospirillales</taxon>
        <taxon>Rhodovibrionaceae</taxon>
        <taxon>Tistlia</taxon>
    </lineage>
</organism>
<evidence type="ECO:0000256" key="1">
    <source>
        <dbReference type="SAM" id="Phobius"/>
    </source>
</evidence>
<feature type="transmembrane region" description="Helical" evidence="1">
    <location>
        <begin position="159"/>
        <end position="179"/>
    </location>
</feature>
<feature type="transmembrane region" description="Helical" evidence="1">
    <location>
        <begin position="296"/>
        <end position="316"/>
    </location>
</feature>
<protein>
    <submittedName>
        <fullName evidence="3">Peptidoglycan/LPS O-acetylase OafA/YrhL, contains acyltransferase and SGNH-hydrolase domains</fullName>
    </submittedName>
</protein>
<dbReference type="EMBL" id="FWZX01000015">
    <property type="protein sequence ID" value="SMF43086.1"/>
    <property type="molecule type" value="Genomic_DNA"/>
</dbReference>
<dbReference type="InterPro" id="IPR002656">
    <property type="entry name" value="Acyl_transf_3_dom"/>
</dbReference>
<dbReference type="GO" id="GO:0016787">
    <property type="term" value="F:hydrolase activity"/>
    <property type="evidence" value="ECO:0007669"/>
    <property type="project" value="UniProtKB-KW"/>
</dbReference>
<dbReference type="RefSeq" id="WP_085123995.1">
    <property type="nucleotide sequence ID" value="NZ_FWZX01000015.1"/>
</dbReference>
<feature type="transmembrane region" description="Helical" evidence="1">
    <location>
        <begin position="50"/>
        <end position="69"/>
    </location>
</feature>
<evidence type="ECO:0000259" key="2">
    <source>
        <dbReference type="Pfam" id="PF01757"/>
    </source>
</evidence>
<dbReference type="Pfam" id="PF01757">
    <property type="entry name" value="Acyl_transf_3"/>
    <property type="match status" value="1"/>
</dbReference>
<feature type="transmembrane region" description="Helical" evidence="1">
    <location>
        <begin position="267"/>
        <end position="284"/>
    </location>
</feature>
<dbReference type="GO" id="GO:0000271">
    <property type="term" value="P:polysaccharide biosynthetic process"/>
    <property type="evidence" value="ECO:0007669"/>
    <property type="project" value="TreeGrafter"/>
</dbReference>
<dbReference type="STRING" id="560819.SAMN05428998_11529"/>
<dbReference type="PANTHER" id="PTHR23028:SF131">
    <property type="entry name" value="BLR2367 PROTEIN"/>
    <property type="match status" value="1"/>
</dbReference>
<keyword evidence="1" id="KW-0812">Transmembrane</keyword>
<feature type="transmembrane region" description="Helical" evidence="1">
    <location>
        <begin position="12"/>
        <end position="30"/>
    </location>
</feature>
<feature type="domain" description="Acyltransferase 3" evidence="2">
    <location>
        <begin position="11"/>
        <end position="355"/>
    </location>
</feature>
<keyword evidence="1" id="KW-0472">Membrane</keyword>
<feature type="transmembrane region" description="Helical" evidence="1">
    <location>
        <begin position="336"/>
        <end position="359"/>
    </location>
</feature>
<feature type="transmembrane region" description="Helical" evidence="1">
    <location>
        <begin position="90"/>
        <end position="113"/>
    </location>
</feature>
<keyword evidence="3" id="KW-0808">Transferase</keyword>
<dbReference type="PANTHER" id="PTHR23028">
    <property type="entry name" value="ACETYLTRANSFERASE"/>
    <property type="match status" value="1"/>
</dbReference>
<feature type="transmembrane region" description="Helical" evidence="1">
    <location>
        <begin position="245"/>
        <end position="261"/>
    </location>
</feature>
<name>A0A1Y6C5F4_9PROT</name>
<feature type="transmembrane region" description="Helical" evidence="1">
    <location>
        <begin position="188"/>
        <end position="208"/>
    </location>
</feature>
<feature type="transmembrane region" description="Helical" evidence="1">
    <location>
        <begin position="214"/>
        <end position="233"/>
    </location>
</feature>
<keyword evidence="4" id="KW-1185">Reference proteome</keyword>
<keyword evidence="3" id="KW-0378">Hydrolase</keyword>
<dbReference type="InterPro" id="IPR050879">
    <property type="entry name" value="Acyltransferase_3"/>
</dbReference>
<sequence length="389" mass="42275">MEGGAERRQLASLTSLRGIAALLVALYHFSGGFLPNLHLDRGSELIAKSYLWVDFFFILSGFIMMHAYGREFRDAVDWGRFRLFLAARFARVYPLHLVLLAAFVLLELGKWLLGRADLLALYSPAFSTADAKSPFALLLNLLMLQSSGLLDRLTWNGPAWSVGAEWYAYLAFPLLGLVLQRQSWRGRIGLLGAAWAGLVLLDLAGGGLDLTYDYGMLRCLFEFAFGTALYLVYERARGEPWPCGRSFAPACFAATLLLLHLGAPDLLLPPVFCLLILAVALDGAGGGRLLASRPLVFLGEISYAVYLSQLFVLQLTDMGWRAVSGQPFGASLSAGQSLLALAVLLGLLLGLSTLLHRWVETPARRALRRLGGSRRLAGGAEDALPAAGS</sequence>